<dbReference type="Proteomes" id="UP000035287">
    <property type="component" value="Chromosome"/>
</dbReference>
<dbReference type="RefSeq" id="WP_047819739.1">
    <property type="nucleotide sequence ID" value="NZ_CP011770.1"/>
</dbReference>
<accession>A0A0G3XEN6</accession>
<dbReference type="PANTHER" id="PTHR46623:SF10">
    <property type="entry name" value="CARBOXYMETHYLENEBUTENOLIDASE HOMOLOG"/>
    <property type="match status" value="1"/>
</dbReference>
<dbReference type="EMBL" id="CP011770">
    <property type="protein sequence ID" value="AKM09044.1"/>
    <property type="molecule type" value="Genomic_DNA"/>
</dbReference>
<organism evidence="2 3">
    <name type="scientific">Croceicoccus naphthovorans</name>
    <dbReference type="NCBI Taxonomy" id="1348774"/>
    <lineage>
        <taxon>Bacteria</taxon>
        <taxon>Pseudomonadati</taxon>
        <taxon>Pseudomonadota</taxon>
        <taxon>Alphaproteobacteria</taxon>
        <taxon>Sphingomonadales</taxon>
        <taxon>Erythrobacteraceae</taxon>
        <taxon>Croceicoccus</taxon>
    </lineage>
</organism>
<dbReference type="AlphaFoldDB" id="A0A0G3XEN6"/>
<evidence type="ECO:0000313" key="2">
    <source>
        <dbReference type="EMBL" id="AKM09044.1"/>
    </source>
</evidence>
<proteinExistence type="predicted"/>
<dbReference type="PANTHER" id="PTHR46623">
    <property type="entry name" value="CARBOXYMETHYLENEBUTENOLIDASE-RELATED"/>
    <property type="match status" value="1"/>
</dbReference>
<name>A0A0G3XEN6_9SPHN</name>
<feature type="domain" description="Dienelactone hydrolase" evidence="1">
    <location>
        <begin position="72"/>
        <end position="296"/>
    </location>
</feature>
<dbReference type="SUPFAM" id="SSF53474">
    <property type="entry name" value="alpha/beta-Hydrolases"/>
    <property type="match status" value="1"/>
</dbReference>
<evidence type="ECO:0000259" key="1">
    <source>
        <dbReference type="Pfam" id="PF01738"/>
    </source>
</evidence>
<dbReference type="PATRIC" id="fig|1348774.3.peg.460"/>
<reference evidence="2 3" key="1">
    <citation type="submission" date="2015-06" db="EMBL/GenBank/DDBJ databases">
        <authorList>
            <person name="Zeng Y."/>
            <person name="Huang Y."/>
        </authorList>
    </citation>
    <scope>NUCLEOTIDE SEQUENCE [LARGE SCALE GENOMIC DNA]</scope>
    <source>
        <strain evidence="2 3">PQ-2</strain>
    </source>
</reference>
<dbReference type="GO" id="GO:0016787">
    <property type="term" value="F:hydrolase activity"/>
    <property type="evidence" value="ECO:0007669"/>
    <property type="project" value="InterPro"/>
</dbReference>
<evidence type="ECO:0000313" key="3">
    <source>
        <dbReference type="Proteomes" id="UP000035287"/>
    </source>
</evidence>
<keyword evidence="3" id="KW-1185">Reference proteome</keyword>
<dbReference type="InterPro" id="IPR029058">
    <property type="entry name" value="AB_hydrolase_fold"/>
</dbReference>
<dbReference type="STRING" id="1348774.AB433_02180"/>
<dbReference type="InterPro" id="IPR002925">
    <property type="entry name" value="Dienelactn_hydro"/>
</dbReference>
<dbReference type="OrthoDB" id="9787933at2"/>
<gene>
    <name evidence="2" type="ORF">AB433_02180</name>
</gene>
<protein>
    <recommendedName>
        <fullName evidence="1">Dienelactone hydrolase domain-containing protein</fullName>
    </recommendedName>
</protein>
<dbReference type="InterPro" id="IPR051049">
    <property type="entry name" value="Dienelactone_hydrolase-like"/>
</dbReference>
<dbReference type="Pfam" id="PF01738">
    <property type="entry name" value="DLH"/>
    <property type="match status" value="1"/>
</dbReference>
<dbReference type="Gene3D" id="3.40.50.1820">
    <property type="entry name" value="alpha/beta hydrolase"/>
    <property type="match status" value="1"/>
</dbReference>
<sequence>MCDQEQLARFARGYSRRDFSGVIAAAGGSAILAACNATDAGVDADPSVAAVTGGGVLGGEVAIPTATGTMGGWFYHPASGNHPAVIMWPDIAGVRPASKAMGERLAAEGFAVIVPDPYWRDEGHAMFQDFADFAQNGGFQTVTPWRDRFSADTVMADTASIVAWLDDQDVVDTSRGIGARGHCMTGSWTIYAAHGSPERVKVAGSMHGGGLVTDAATSPHKMIVPTASYLIAIAQDDAAKEPGAEPALKTALAEAGASGTVDVYAGNHGWTVPDSPAYDKPEAERAYAAFLSLVKAM</sequence>
<dbReference type="KEGG" id="cna:AB433_02180"/>